<name>A0A383VF32_TETOB</name>
<dbReference type="EMBL" id="FNXT01000301">
    <property type="protein sequence ID" value="SZX63274.1"/>
    <property type="molecule type" value="Genomic_DNA"/>
</dbReference>
<evidence type="ECO:0000313" key="2">
    <source>
        <dbReference type="EMBL" id="SZX63274.1"/>
    </source>
</evidence>
<proteinExistence type="predicted"/>
<feature type="compositionally biased region" description="Low complexity" evidence="1">
    <location>
        <begin position="614"/>
        <end position="641"/>
    </location>
</feature>
<accession>A0A383VF32</accession>
<gene>
    <name evidence="2" type="ORF">BQ4739_LOCUS3825</name>
</gene>
<organism evidence="2 3">
    <name type="scientific">Tetradesmus obliquus</name>
    <name type="common">Green alga</name>
    <name type="synonym">Acutodesmus obliquus</name>
    <dbReference type="NCBI Taxonomy" id="3088"/>
    <lineage>
        <taxon>Eukaryota</taxon>
        <taxon>Viridiplantae</taxon>
        <taxon>Chlorophyta</taxon>
        <taxon>core chlorophytes</taxon>
        <taxon>Chlorophyceae</taxon>
        <taxon>CS clade</taxon>
        <taxon>Sphaeropleales</taxon>
        <taxon>Scenedesmaceae</taxon>
        <taxon>Tetradesmus</taxon>
    </lineage>
</organism>
<feature type="region of interest" description="Disordered" evidence="1">
    <location>
        <begin position="699"/>
        <end position="737"/>
    </location>
</feature>
<evidence type="ECO:0000313" key="3">
    <source>
        <dbReference type="Proteomes" id="UP000256970"/>
    </source>
</evidence>
<dbReference type="GO" id="GO:0019185">
    <property type="term" value="C:snRNA-activating protein complex"/>
    <property type="evidence" value="ECO:0007669"/>
    <property type="project" value="TreeGrafter"/>
</dbReference>
<dbReference type="STRING" id="3088.A0A383VF32"/>
<feature type="region of interest" description="Disordered" evidence="1">
    <location>
        <begin position="559"/>
        <end position="641"/>
    </location>
</feature>
<protein>
    <submittedName>
        <fullName evidence="2">Uncharacterized protein</fullName>
    </submittedName>
</protein>
<evidence type="ECO:0000256" key="1">
    <source>
        <dbReference type="SAM" id="MobiDB-lite"/>
    </source>
</evidence>
<dbReference type="GO" id="GO:0042796">
    <property type="term" value="P:snRNA transcription by RNA polymerase III"/>
    <property type="evidence" value="ECO:0007669"/>
    <property type="project" value="TreeGrafter"/>
</dbReference>
<feature type="compositionally biased region" description="Low complexity" evidence="1">
    <location>
        <begin position="268"/>
        <end position="277"/>
    </location>
</feature>
<dbReference type="GO" id="GO:0043565">
    <property type="term" value="F:sequence-specific DNA binding"/>
    <property type="evidence" value="ECO:0007669"/>
    <property type="project" value="TreeGrafter"/>
</dbReference>
<keyword evidence="3" id="KW-1185">Reference proteome</keyword>
<dbReference type="PANTHER" id="PTHR15131:SF3">
    <property type="entry name" value="SNRNA-ACTIVATING PROTEIN COMPLEX SUBUNIT 1"/>
    <property type="match status" value="1"/>
</dbReference>
<dbReference type="GO" id="GO:0042795">
    <property type="term" value="P:snRNA transcription by RNA polymerase II"/>
    <property type="evidence" value="ECO:0007669"/>
    <property type="project" value="TreeGrafter"/>
</dbReference>
<sequence>MQCGPENLYGFERDINSLIDAFALQAQLEQTLSYLTFKRLFRAGGYAYLHQAYSGCEHSPEYTQLLYATALNRLDLFSPTAPASSALWLMHVDKAAAAEAGAAAAGSQAAAKPQQRWSLAGVEQTALAAGAAAGAAAKAAAGRATTAAAGAACVPAAVLVQQQQQQQRTIRQTSSANSLLLNNDLLLDGSVSEQQQQQQQQQQQHVELKLQPQQVPAAQLPLLGASLQQQQQPSPPLGLQQQGQQESACLLGPQHLLDPGDGAEEKQQQQQQQQGWAADQPLLPAAAAAAGVDLLASNNDELDDDDFFNDLLAIFDEAEGLLDDAADAAAALPPAAVAQPAGAAAAGTAAAVDKLAVAQQHPQQQQQRPAMVVPVAVKAGVVFMLHCLHDTQLNLPPAAIYTSLQQLQLLQQAAVQFSAAGAAGADALGALQLLLARQRFLVGQFRRPVHWVPQLPMWLAPPKPRYPDLGLGLAAANMAAARAHNGARVAAVHAAANAARSLRANPRSVDPAVHREALFHIKTALRSLANFRSLQALCGKYASARQAIFEPLLRIKEPQVPGDDQRQQQQQQPQEQQGQKQQQGRKRGGKGKADSASKRKKQIAESQGVDRPQKALLLLQEQQQQEKQQQERQQQAAAAAEAARAAGIPELFDRNFGTNLSQLAGDEAAQMLVLLDPSRKPGYVRQALNKQQQALQAAEDAGRAAAKGGSSSAHLRKLAGSVQQQQQRKAAGASKAAASRAGSAASAAMLRQQQQQGWQYLQELCAAGVLQPAELHELQEDESEGSVQGLGAAAQVLQLQRERRQHTLVLAEQWFRSHDAMLMQADDDEDMP</sequence>
<dbReference type="PANTHER" id="PTHR15131">
    <property type="entry name" value="SMALL NUCLEAR RNA ACTIVATING COMPLEX, POLYPEPTIDE 1"/>
    <property type="match status" value="1"/>
</dbReference>
<feature type="region of interest" description="Disordered" evidence="1">
    <location>
        <begin position="252"/>
        <end position="277"/>
    </location>
</feature>
<reference evidence="2 3" key="1">
    <citation type="submission" date="2016-10" db="EMBL/GenBank/DDBJ databases">
        <authorList>
            <person name="Cai Z."/>
        </authorList>
    </citation>
    <scope>NUCLEOTIDE SEQUENCE [LARGE SCALE GENOMIC DNA]</scope>
</reference>
<dbReference type="AlphaFoldDB" id="A0A383VF32"/>
<feature type="compositionally biased region" description="Low complexity" evidence="1">
    <location>
        <begin position="567"/>
        <end position="582"/>
    </location>
</feature>
<dbReference type="Proteomes" id="UP000256970">
    <property type="component" value="Unassembled WGS sequence"/>
</dbReference>